<sequence length="70" mass="8393">MWLVKYMYFSLNIPQVPGICFSLCRCTMCKYDKLNSTQRLMFEYLTHKRYSVLCFVSGIDTFYVSLRLLL</sequence>
<dbReference type="EMBL" id="GHJT01007936">
    <property type="protein sequence ID" value="MOY41907.1"/>
    <property type="molecule type" value="Transcribed_RNA"/>
</dbReference>
<organism evidence="1">
    <name type="scientific">Ixodes scapularis</name>
    <name type="common">Black-legged tick</name>
    <name type="synonym">Deer tick</name>
    <dbReference type="NCBI Taxonomy" id="6945"/>
    <lineage>
        <taxon>Eukaryota</taxon>
        <taxon>Metazoa</taxon>
        <taxon>Ecdysozoa</taxon>
        <taxon>Arthropoda</taxon>
        <taxon>Chelicerata</taxon>
        <taxon>Arachnida</taxon>
        <taxon>Acari</taxon>
        <taxon>Parasitiformes</taxon>
        <taxon>Ixodida</taxon>
        <taxon>Ixodoidea</taxon>
        <taxon>Ixodidae</taxon>
        <taxon>Ixodinae</taxon>
        <taxon>Ixodes</taxon>
    </lineage>
</organism>
<dbReference type="AlphaFoldDB" id="A0A4D5S1E1"/>
<reference evidence="1" key="1">
    <citation type="submission" date="2019-04" db="EMBL/GenBank/DDBJ databases">
        <title>An insight into the mialome of Ixodes scapularis.</title>
        <authorList>
            <person name="Ribeiro J.M."/>
            <person name="Mather T.N."/>
            <person name="Karim S."/>
        </authorList>
    </citation>
    <scope>NUCLEOTIDE SEQUENCE</scope>
</reference>
<accession>A0A4D5S1E1</accession>
<protein>
    <submittedName>
        <fullName evidence="1">Putative secreted protein</fullName>
    </submittedName>
</protein>
<evidence type="ECO:0000313" key="1">
    <source>
        <dbReference type="EMBL" id="MOY41907.1"/>
    </source>
</evidence>
<proteinExistence type="predicted"/>
<name>A0A4D5S1E1_IXOSC</name>